<keyword evidence="1" id="KW-1133">Transmembrane helix</keyword>
<accession>A0A921LPS0</accession>
<dbReference type="Proteomes" id="UP000782880">
    <property type="component" value="Unassembled WGS sequence"/>
</dbReference>
<comment type="caution">
    <text evidence="2">The sequence shown here is derived from an EMBL/GenBank/DDBJ whole genome shotgun (WGS) entry which is preliminary data.</text>
</comment>
<feature type="transmembrane region" description="Helical" evidence="1">
    <location>
        <begin position="132"/>
        <end position="155"/>
    </location>
</feature>
<protein>
    <submittedName>
        <fullName evidence="2">Lysine exporter LysO family protein</fullName>
    </submittedName>
</protein>
<name>A0A921LPS0_9FIRM</name>
<dbReference type="InterPro" id="IPR005642">
    <property type="entry name" value="LysO"/>
</dbReference>
<dbReference type="PANTHER" id="PTHR35804:SF1">
    <property type="entry name" value="LYSINE EXPORTER LYSO"/>
    <property type="match status" value="1"/>
</dbReference>
<dbReference type="EMBL" id="DYVE01000288">
    <property type="protein sequence ID" value="HJG29202.1"/>
    <property type="molecule type" value="Genomic_DNA"/>
</dbReference>
<evidence type="ECO:0000313" key="3">
    <source>
        <dbReference type="Proteomes" id="UP000782880"/>
    </source>
</evidence>
<reference evidence="2" key="1">
    <citation type="journal article" date="2021" name="PeerJ">
        <title>Extensive microbial diversity within the chicken gut microbiome revealed by metagenomics and culture.</title>
        <authorList>
            <person name="Gilroy R."/>
            <person name="Ravi A."/>
            <person name="Getino M."/>
            <person name="Pursley I."/>
            <person name="Horton D.L."/>
            <person name="Alikhan N.F."/>
            <person name="Baker D."/>
            <person name="Gharbi K."/>
            <person name="Hall N."/>
            <person name="Watson M."/>
            <person name="Adriaenssens E.M."/>
            <person name="Foster-Nyarko E."/>
            <person name="Jarju S."/>
            <person name="Secka A."/>
            <person name="Antonio M."/>
            <person name="Oren A."/>
            <person name="Chaudhuri R.R."/>
            <person name="La Ragione R."/>
            <person name="Hildebrand F."/>
            <person name="Pallen M.J."/>
        </authorList>
    </citation>
    <scope>NUCLEOTIDE SEQUENCE</scope>
    <source>
        <strain evidence="2">ChiBcec21-2208</strain>
    </source>
</reference>
<keyword evidence="1" id="KW-0472">Membrane</keyword>
<reference evidence="2" key="2">
    <citation type="submission" date="2021-09" db="EMBL/GenBank/DDBJ databases">
        <authorList>
            <person name="Gilroy R."/>
        </authorList>
    </citation>
    <scope>NUCLEOTIDE SEQUENCE</scope>
    <source>
        <strain evidence="2">ChiBcec21-2208</strain>
    </source>
</reference>
<dbReference type="PANTHER" id="PTHR35804">
    <property type="entry name" value="LYSINE EXPORTER LYSO"/>
    <property type="match status" value="1"/>
</dbReference>
<dbReference type="GO" id="GO:0005886">
    <property type="term" value="C:plasma membrane"/>
    <property type="evidence" value="ECO:0007669"/>
    <property type="project" value="TreeGrafter"/>
</dbReference>
<evidence type="ECO:0000313" key="2">
    <source>
        <dbReference type="EMBL" id="HJG29202.1"/>
    </source>
</evidence>
<proteinExistence type="predicted"/>
<dbReference type="Pfam" id="PF03956">
    <property type="entry name" value="Lys_export"/>
    <property type="match status" value="1"/>
</dbReference>
<organism evidence="2 3">
    <name type="scientific">Subdoligranulum variabile</name>
    <dbReference type="NCBI Taxonomy" id="214851"/>
    <lineage>
        <taxon>Bacteria</taxon>
        <taxon>Bacillati</taxon>
        <taxon>Bacillota</taxon>
        <taxon>Clostridia</taxon>
        <taxon>Eubacteriales</taxon>
        <taxon>Oscillospiraceae</taxon>
        <taxon>Subdoligranulum</taxon>
    </lineage>
</organism>
<sequence length="197" mass="20994">MMVLLTIAALLLGLAYGLSGLELPVVTFLTGHTDAVLYLLMFSVGISVGMYRGLAAKIREYHLRIFIIPAGIMFGSIAGGILCALLLHMPLNYGAAIAGGMGWYSLAGATIGRLVGAEMGSVAFLSNLMREVFSYLIIPFIALKLNYYTSIAPAGATSEDTTLPMMLKYTNEETVVLSVLNGMICSLFVPVIISLCL</sequence>
<evidence type="ECO:0000256" key="1">
    <source>
        <dbReference type="SAM" id="Phobius"/>
    </source>
</evidence>
<feature type="transmembrane region" description="Helical" evidence="1">
    <location>
        <begin position="35"/>
        <end position="54"/>
    </location>
</feature>
<keyword evidence="1" id="KW-0812">Transmembrane</keyword>
<dbReference type="AlphaFoldDB" id="A0A921LPS0"/>
<feature type="transmembrane region" description="Helical" evidence="1">
    <location>
        <begin position="175"/>
        <end position="196"/>
    </location>
</feature>
<feature type="transmembrane region" description="Helical" evidence="1">
    <location>
        <begin position="66"/>
        <end position="87"/>
    </location>
</feature>
<gene>
    <name evidence="2" type="ORF">K8V20_11240</name>
</gene>
<dbReference type="GO" id="GO:0015661">
    <property type="term" value="F:L-lysine efflux transmembrane transporter activity"/>
    <property type="evidence" value="ECO:0007669"/>
    <property type="project" value="InterPro"/>
</dbReference>